<dbReference type="EMBL" id="JACLYZ010000001">
    <property type="protein sequence ID" value="MBM6733727.1"/>
    <property type="molecule type" value="Genomic_DNA"/>
</dbReference>
<feature type="domain" description="ATPase dynein-related AAA" evidence="1">
    <location>
        <begin position="130"/>
        <end position="242"/>
    </location>
</feature>
<reference evidence="3 5" key="3">
    <citation type="journal article" date="2021" name="Sci. Rep.">
        <title>The distribution of antibiotic resistance genes in chicken gut microbiota commensals.</title>
        <authorList>
            <person name="Juricova H."/>
            <person name="Matiasovicova J."/>
            <person name="Kubasova T."/>
            <person name="Cejkova D."/>
            <person name="Rychlik I."/>
        </authorList>
    </citation>
    <scope>NUCLEOTIDE SEQUENCE [LARGE SCALE GENOMIC DNA]</scope>
    <source>
        <strain evidence="3 5">An772</strain>
    </source>
</reference>
<dbReference type="AlphaFoldDB" id="A0A921HZ10"/>
<dbReference type="RefSeq" id="WP_239480918.1">
    <property type="nucleotide sequence ID" value="NZ_DYVX01000094.1"/>
</dbReference>
<dbReference type="InterPro" id="IPR027417">
    <property type="entry name" value="P-loop_NTPase"/>
</dbReference>
<name>A0A921HZ10_9BACT</name>
<dbReference type="SUPFAM" id="SSF52540">
    <property type="entry name" value="P-loop containing nucleoside triphosphate hydrolases"/>
    <property type="match status" value="1"/>
</dbReference>
<dbReference type="Proteomes" id="UP000717835">
    <property type="component" value="Unassembled WGS sequence"/>
</dbReference>
<accession>A0A921HZ10</accession>
<proteinExistence type="predicted"/>
<evidence type="ECO:0000313" key="5">
    <source>
        <dbReference type="Proteomes" id="UP000766986"/>
    </source>
</evidence>
<protein>
    <submittedName>
        <fullName evidence="2">AAA family ATPase</fullName>
    </submittedName>
</protein>
<dbReference type="Gene3D" id="3.40.50.300">
    <property type="entry name" value="P-loop containing nucleotide triphosphate hydrolases"/>
    <property type="match status" value="1"/>
</dbReference>
<organism evidence="2 4">
    <name type="scientific">Mediterranea massiliensis</name>
    <dbReference type="NCBI Taxonomy" id="1841865"/>
    <lineage>
        <taxon>Bacteria</taxon>
        <taxon>Pseudomonadati</taxon>
        <taxon>Bacteroidota</taxon>
        <taxon>Bacteroidia</taxon>
        <taxon>Bacteroidales</taxon>
        <taxon>Bacteroidaceae</taxon>
        <taxon>Mediterranea</taxon>
    </lineage>
</organism>
<evidence type="ECO:0000313" key="4">
    <source>
        <dbReference type="Proteomes" id="UP000717835"/>
    </source>
</evidence>
<dbReference type="Proteomes" id="UP000766986">
    <property type="component" value="Unassembled WGS sequence"/>
</dbReference>
<dbReference type="GO" id="GO:0016887">
    <property type="term" value="F:ATP hydrolysis activity"/>
    <property type="evidence" value="ECO:0007669"/>
    <property type="project" value="InterPro"/>
</dbReference>
<dbReference type="InterPro" id="IPR011704">
    <property type="entry name" value="ATPase_dyneun-rel_AAA"/>
</dbReference>
<dbReference type="Pfam" id="PF07728">
    <property type="entry name" value="AAA_5"/>
    <property type="match status" value="1"/>
</dbReference>
<evidence type="ECO:0000313" key="2">
    <source>
        <dbReference type="EMBL" id="HJF93035.1"/>
    </source>
</evidence>
<reference evidence="3" key="1">
    <citation type="submission" date="2020-08" db="EMBL/GenBank/DDBJ databases">
        <authorList>
            <person name="Cejkova D."/>
            <person name="Kubasova T."/>
            <person name="Jahodarova E."/>
            <person name="Rychlik I."/>
        </authorList>
    </citation>
    <scope>NUCLEOTIDE SEQUENCE</scope>
    <source>
        <strain evidence="3">An772</strain>
    </source>
</reference>
<reference evidence="2" key="4">
    <citation type="submission" date="2021-09" db="EMBL/GenBank/DDBJ databases">
        <authorList>
            <person name="Gilroy R."/>
        </authorList>
    </citation>
    <scope>NUCLEOTIDE SEQUENCE</scope>
    <source>
        <strain evidence="2">CHK55-1828</strain>
    </source>
</reference>
<dbReference type="GO" id="GO:0005524">
    <property type="term" value="F:ATP binding"/>
    <property type="evidence" value="ECO:0007669"/>
    <property type="project" value="InterPro"/>
</dbReference>
<dbReference type="EMBL" id="DYVX01000094">
    <property type="protein sequence ID" value="HJF93035.1"/>
    <property type="molecule type" value="Genomic_DNA"/>
</dbReference>
<sequence length="521" mass="60055">MKEYYQLKTGDTSTNGQVKIIDKDRLCYIVESQSKGAKGLRTISQRLLTEYIEYFRQHPNASANDARNDLCGKTDIDKFEYGYTSTLSVMAKMVLNPNDIVNEDYNETIIGNEVHSFRRYTTAIQSKPFVLLAGISGTGKSRIVRQLAYATGGESPDKVQKPYNYEIIQVRPNWHDSTELIGYETRISGEPEYKTTDFLRFLAKAWYFEEVPFFLCLDEMNLAPVEQYFAEYLSVLETRKLRNGIIVSDPLLPPLNSFGKKKNNTWVGDSILNDLFGEVWKINGEIVEKDKGREAQLRETFRTEGIGLPPNLIVMGTVNMDETTFSFSRKVLDRAMTIEMNEANLESGLTQADNQLPDITASDILPHAVEAMDVYERNQQTCDIVIKYLNQINEILKGTPFKIAYRTRNEAILYVLANMRYTENDDCYKLIQALDEVTNMKILSRIEGDKNKLMNWEKNGCILDDLFSQIKQLFTEIYKNFDLEEGEKSMYGNVEEESISLLKLKEMKRKLDNTYYCTFWS</sequence>
<reference evidence="2" key="2">
    <citation type="journal article" date="2021" name="PeerJ">
        <title>Extensive microbial diversity within the chicken gut microbiome revealed by metagenomics and culture.</title>
        <authorList>
            <person name="Gilroy R."/>
            <person name="Ravi A."/>
            <person name="Getino M."/>
            <person name="Pursley I."/>
            <person name="Horton D.L."/>
            <person name="Alikhan N.F."/>
            <person name="Baker D."/>
            <person name="Gharbi K."/>
            <person name="Hall N."/>
            <person name="Watson M."/>
            <person name="Adriaenssens E.M."/>
            <person name="Foster-Nyarko E."/>
            <person name="Jarju S."/>
            <person name="Secka A."/>
            <person name="Antonio M."/>
            <person name="Oren A."/>
            <person name="Chaudhuri R.R."/>
            <person name="La Ragione R."/>
            <person name="Hildebrand F."/>
            <person name="Pallen M.J."/>
        </authorList>
    </citation>
    <scope>NUCLEOTIDE SEQUENCE</scope>
    <source>
        <strain evidence="2">CHK55-1828</strain>
    </source>
</reference>
<comment type="caution">
    <text evidence="2">The sequence shown here is derived from an EMBL/GenBank/DDBJ whole genome shotgun (WGS) entry which is preliminary data.</text>
</comment>
<gene>
    <name evidence="3" type="ORF">H7U35_00595</name>
    <name evidence="2" type="ORF">K8W02_11745</name>
</gene>
<evidence type="ECO:0000313" key="3">
    <source>
        <dbReference type="EMBL" id="MBM6733727.1"/>
    </source>
</evidence>
<keyword evidence="5" id="KW-1185">Reference proteome</keyword>
<evidence type="ECO:0000259" key="1">
    <source>
        <dbReference type="Pfam" id="PF07728"/>
    </source>
</evidence>